<evidence type="ECO:0000256" key="1">
    <source>
        <dbReference type="SAM" id="MobiDB-lite"/>
    </source>
</evidence>
<reference evidence="3" key="1">
    <citation type="submission" date="2016-06" db="EMBL/GenBank/DDBJ databases">
        <authorList>
            <person name="Varghese N."/>
            <person name="Submissions Spin"/>
        </authorList>
    </citation>
    <scope>NUCLEOTIDE SEQUENCE [LARGE SCALE GENOMIC DNA]</scope>
    <source>
        <strain evidence="3">DSM 44100</strain>
    </source>
</reference>
<sequence length="586" mass="63609">MRHAQHHRTTGPTPRPGARDDSRRPGNTQPPLFAHPVPAPPPGTYLTTVYRLRVDPTAAGLTRALHRQYLVDSGFPVNTRQVAGAPALLVHGTVPRPRADWCDVLTGLTGREVDLGHSSGGGLLLLAVDDQAYALTYGTLGRHMIDQGAVDPTFGVSFAVRALLPSEIRQVRRRMIGTSGRVDRSLVPAGQPIRKFGIDKWGEIVGQLCGPTDNPNLTVCRRTGRPTRIEGGDALRIHLAVQPAALLADLREIDRVCRQESPLADLAFVTQIRPVSSRDPRLPALAAELDARLGQPDPAHLGMAVPGDLVADIEDVRSYRIQVPKSGRRATLTPELDLPALLAHTRRASDGDRWSGLQRGRITLCADAGGTEELVSMPASRWITAEVAVGTSHLLLHEGGWYEIGDRHREFLHQEIAGILARPCGTALPPWTSDLPDEDAYNRAAADRDPRLVLLDKKLLRTAQHRRGIEACDLLGPDGELIHVKRASGSSPLSHLFAQGAASVDALRYEADARERLAELVRRQPHGREIGADFRPRKVIYAIALGSGRAVTVGTLFTFAQVALYRAVKALRAEDVDVEVVGIPAT</sequence>
<feature type="region of interest" description="Disordered" evidence="1">
    <location>
        <begin position="1"/>
        <end position="40"/>
    </location>
</feature>
<accession>A0A1C4VV50</accession>
<dbReference type="Pfam" id="PF19614">
    <property type="entry name" value="DUF6119"/>
    <property type="match status" value="1"/>
</dbReference>
<dbReference type="EMBL" id="FMCU01000002">
    <property type="protein sequence ID" value="SCE87828.1"/>
    <property type="molecule type" value="Genomic_DNA"/>
</dbReference>
<dbReference type="NCBIfam" id="TIGR04141">
    <property type="entry name" value="TIGR04141 family sporadically distributed protein"/>
    <property type="match status" value="1"/>
</dbReference>
<protein>
    <submittedName>
        <fullName evidence="2">Sporadically distributed protein, TIGR04141 family</fullName>
    </submittedName>
</protein>
<evidence type="ECO:0000313" key="2">
    <source>
        <dbReference type="EMBL" id="SCE87828.1"/>
    </source>
</evidence>
<keyword evidence="3" id="KW-1185">Reference proteome</keyword>
<dbReference type="Proteomes" id="UP000198797">
    <property type="component" value="Unassembled WGS sequence"/>
</dbReference>
<dbReference type="STRING" id="121616.GA0070216_102636"/>
<organism evidence="2 3">
    <name type="scientific">Micromonospora matsumotoense</name>
    <dbReference type="NCBI Taxonomy" id="121616"/>
    <lineage>
        <taxon>Bacteria</taxon>
        <taxon>Bacillati</taxon>
        <taxon>Actinomycetota</taxon>
        <taxon>Actinomycetes</taxon>
        <taxon>Micromonosporales</taxon>
        <taxon>Micromonosporaceae</taxon>
        <taxon>Micromonospora</taxon>
    </lineage>
</organism>
<evidence type="ECO:0000313" key="3">
    <source>
        <dbReference type="Proteomes" id="UP000198797"/>
    </source>
</evidence>
<name>A0A1C4VV50_9ACTN</name>
<dbReference type="RefSeq" id="WP_176738860.1">
    <property type="nucleotide sequence ID" value="NZ_FMCU01000002.1"/>
</dbReference>
<dbReference type="AlphaFoldDB" id="A0A1C4VV50"/>
<gene>
    <name evidence="2" type="ORF">GA0070216_102636</name>
</gene>
<dbReference type="InterPro" id="IPR026487">
    <property type="entry name" value="CHP04141"/>
</dbReference>
<proteinExistence type="predicted"/>